<organism evidence="1 2">
    <name type="scientific">Nonomuraea endophytica</name>
    <dbReference type="NCBI Taxonomy" id="714136"/>
    <lineage>
        <taxon>Bacteria</taxon>
        <taxon>Bacillati</taxon>
        <taxon>Actinomycetota</taxon>
        <taxon>Actinomycetes</taxon>
        <taxon>Streptosporangiales</taxon>
        <taxon>Streptosporangiaceae</taxon>
        <taxon>Nonomuraea</taxon>
    </lineage>
</organism>
<accession>A0A7W7ZWH8</accession>
<dbReference type="RefSeq" id="WP_184958011.1">
    <property type="nucleotide sequence ID" value="NZ_JACHIN010000001.1"/>
</dbReference>
<keyword evidence="2" id="KW-1185">Reference proteome</keyword>
<dbReference type="AlphaFoldDB" id="A0A7W7ZWH8"/>
<proteinExistence type="predicted"/>
<evidence type="ECO:0008006" key="3">
    <source>
        <dbReference type="Google" id="ProtNLM"/>
    </source>
</evidence>
<dbReference type="Proteomes" id="UP000568380">
    <property type="component" value="Unassembled WGS sequence"/>
</dbReference>
<reference evidence="1 2" key="1">
    <citation type="submission" date="2020-08" db="EMBL/GenBank/DDBJ databases">
        <title>Genomic Encyclopedia of Type Strains, Phase IV (KMG-IV): sequencing the most valuable type-strain genomes for metagenomic binning, comparative biology and taxonomic classification.</title>
        <authorList>
            <person name="Goeker M."/>
        </authorList>
    </citation>
    <scope>NUCLEOTIDE SEQUENCE [LARGE SCALE GENOMIC DNA]</scope>
    <source>
        <strain evidence="1 2">DSM 45385</strain>
    </source>
</reference>
<comment type="caution">
    <text evidence="1">The sequence shown here is derived from an EMBL/GenBank/DDBJ whole genome shotgun (WGS) entry which is preliminary data.</text>
</comment>
<evidence type="ECO:0000313" key="1">
    <source>
        <dbReference type="EMBL" id="MBB5075046.1"/>
    </source>
</evidence>
<gene>
    <name evidence="1" type="ORF">HNR40_000492</name>
</gene>
<dbReference type="EMBL" id="JACHIN010000001">
    <property type="protein sequence ID" value="MBB5075046.1"/>
    <property type="molecule type" value="Genomic_DNA"/>
</dbReference>
<sequence>MITPWVPGPAAGHVGDVQVMASRFELKSLAQVPGFLFQAMRMLLQARRSAGAVGATLKAAPFKKTFWTLSAWTDRAALGAFAGAQPHRGIVQAYKNSMAASTFEFWTAAAPAGWDEAHERLKDGVAG</sequence>
<evidence type="ECO:0000313" key="2">
    <source>
        <dbReference type="Proteomes" id="UP000568380"/>
    </source>
</evidence>
<name>A0A7W7ZWH8_9ACTN</name>
<protein>
    <recommendedName>
        <fullName evidence="3">DUF3291 domain-containing protein</fullName>
    </recommendedName>
</protein>